<proteinExistence type="predicted"/>
<sequence length="108" mass="11969">MHEEIANNRTITGSKGWVFLIALIMKNARAMCLVALIVMATAFLPSHVEGRIIDTNETVLSKCFPLKDCNTDFCRENCALRGYDKDQGSCVSYKGSNCCCAKGRMTPR</sequence>
<keyword evidence="2" id="KW-1185">Reference proteome</keyword>
<accession>A0ACD6ACN5</accession>
<organism evidence="1 2">
    <name type="scientific">Avena sativa</name>
    <name type="common">Oat</name>
    <dbReference type="NCBI Taxonomy" id="4498"/>
    <lineage>
        <taxon>Eukaryota</taxon>
        <taxon>Viridiplantae</taxon>
        <taxon>Streptophyta</taxon>
        <taxon>Embryophyta</taxon>
        <taxon>Tracheophyta</taxon>
        <taxon>Spermatophyta</taxon>
        <taxon>Magnoliopsida</taxon>
        <taxon>Liliopsida</taxon>
        <taxon>Poales</taxon>
        <taxon>Poaceae</taxon>
        <taxon>BOP clade</taxon>
        <taxon>Pooideae</taxon>
        <taxon>Poodae</taxon>
        <taxon>Poeae</taxon>
        <taxon>Poeae Chloroplast Group 1 (Aveneae type)</taxon>
        <taxon>Aveninae</taxon>
        <taxon>Avena</taxon>
    </lineage>
</organism>
<dbReference type="EnsemblPlants" id="AVESA.00010b.r2.7DG1353420.1">
    <property type="protein sequence ID" value="AVESA.00010b.r2.7DG1353420.1.CDS"/>
    <property type="gene ID" value="AVESA.00010b.r2.7DG1353420"/>
</dbReference>
<reference evidence="1" key="2">
    <citation type="submission" date="2025-09" db="UniProtKB">
        <authorList>
            <consortium name="EnsemblPlants"/>
        </authorList>
    </citation>
    <scope>IDENTIFICATION</scope>
</reference>
<evidence type="ECO:0000313" key="1">
    <source>
        <dbReference type="EnsemblPlants" id="AVESA.00010b.r2.7DG1353420.1.CDS"/>
    </source>
</evidence>
<dbReference type="Proteomes" id="UP001732700">
    <property type="component" value="Chromosome 7D"/>
</dbReference>
<protein>
    <submittedName>
        <fullName evidence="1">Uncharacterized protein</fullName>
    </submittedName>
</protein>
<name>A0ACD6ACN5_AVESA</name>
<evidence type="ECO:0000313" key="2">
    <source>
        <dbReference type="Proteomes" id="UP001732700"/>
    </source>
</evidence>
<reference evidence="1" key="1">
    <citation type="submission" date="2021-05" db="EMBL/GenBank/DDBJ databases">
        <authorList>
            <person name="Scholz U."/>
            <person name="Mascher M."/>
            <person name="Fiebig A."/>
        </authorList>
    </citation>
    <scope>NUCLEOTIDE SEQUENCE [LARGE SCALE GENOMIC DNA]</scope>
</reference>